<sequence>MTLISPVRDDLCIAFANTRSWRGRETPVERLHGVADLLAWTKRTGGEAGERIEQAGRWAGEHPDDADRLFDEAIRLREALYRALAAIAEKQAVEERDFAALAQAIAQAPTRSRLVRTTDGYAWHVGPFAASPAHLLAPVLWSAGDLIPAAARYRIRRCANPECRFLFLDESKSGTRRWCDMATCGNRAKASRHYAKVRQDAG</sequence>
<dbReference type="Pfam" id="PF11706">
    <property type="entry name" value="zf-CGNR"/>
    <property type="match status" value="1"/>
</dbReference>
<dbReference type="Gene3D" id="1.10.3300.10">
    <property type="entry name" value="Jann2411-like domain"/>
    <property type="match status" value="1"/>
</dbReference>
<proteinExistence type="predicted"/>
<evidence type="ECO:0000313" key="5">
    <source>
        <dbReference type="Proteomes" id="UP001595190"/>
    </source>
</evidence>
<dbReference type="InterPro" id="IPR023286">
    <property type="entry name" value="ABATE_dom_sf"/>
</dbReference>
<protein>
    <submittedName>
        <fullName evidence="2">ABATE domain-containing protein</fullName>
    </submittedName>
    <submittedName>
        <fullName evidence="3">CGNR zinc finger domain-containing protein</fullName>
    </submittedName>
</protein>
<dbReference type="InterPro" id="IPR010852">
    <property type="entry name" value="ABATE"/>
</dbReference>
<dbReference type="Pfam" id="PF07336">
    <property type="entry name" value="ABATE"/>
    <property type="match status" value="1"/>
</dbReference>
<feature type="domain" description="Zinc finger CGNR" evidence="1">
    <location>
        <begin position="154"/>
        <end position="196"/>
    </location>
</feature>
<reference evidence="2 4" key="1">
    <citation type="submission" date="2024-07" db="EMBL/GenBank/DDBJ databases">
        <title>Description of Labrys sedimenti sp. nov., isolated from a diclofenac-degrading enrichment culture.</title>
        <authorList>
            <person name="Tancsics A."/>
            <person name="Csepanyi A."/>
        </authorList>
    </citation>
    <scope>NUCLEOTIDE SEQUENCE [LARGE SCALE GENOMIC DNA]</scope>
    <source>
        <strain evidence="2 4">LMG 23578</strain>
    </source>
</reference>
<evidence type="ECO:0000313" key="4">
    <source>
        <dbReference type="Proteomes" id="UP001555786"/>
    </source>
</evidence>
<evidence type="ECO:0000259" key="1">
    <source>
        <dbReference type="Pfam" id="PF11706"/>
    </source>
</evidence>
<gene>
    <name evidence="2" type="ORF">ABXS05_07570</name>
    <name evidence="3" type="ORF">ACETRX_13200</name>
</gene>
<dbReference type="SUPFAM" id="SSF160904">
    <property type="entry name" value="Jann2411-like"/>
    <property type="match status" value="1"/>
</dbReference>
<evidence type="ECO:0000313" key="2">
    <source>
        <dbReference type="EMBL" id="MEW9305389.1"/>
    </source>
</evidence>
<dbReference type="Proteomes" id="UP001555786">
    <property type="component" value="Unassembled WGS sequence"/>
</dbReference>
<name>A0ABV6ZEK5_9HYPH</name>
<evidence type="ECO:0000313" key="3">
    <source>
        <dbReference type="EMBL" id="MFC2250574.1"/>
    </source>
</evidence>
<dbReference type="EMBL" id="JBHGPK010000004">
    <property type="protein sequence ID" value="MFC2250574.1"/>
    <property type="molecule type" value="Genomic_DNA"/>
</dbReference>
<dbReference type="RefSeq" id="WP_367623460.1">
    <property type="nucleotide sequence ID" value="NZ_JBFNQD010000002.1"/>
</dbReference>
<dbReference type="InterPro" id="IPR021005">
    <property type="entry name" value="Znf_CGNR"/>
</dbReference>
<dbReference type="PANTHER" id="PTHR35525">
    <property type="entry name" value="BLL6575 PROTEIN"/>
    <property type="match status" value="1"/>
</dbReference>
<dbReference type="EMBL" id="JBFNQD010000002">
    <property type="protein sequence ID" value="MEW9305389.1"/>
    <property type="molecule type" value="Genomic_DNA"/>
</dbReference>
<accession>A0ABV6ZEK5</accession>
<keyword evidence="4" id="KW-1185">Reference proteome</keyword>
<dbReference type="Proteomes" id="UP001595190">
    <property type="component" value="Unassembled WGS sequence"/>
</dbReference>
<dbReference type="PANTHER" id="PTHR35525:SF3">
    <property type="entry name" value="BLL6575 PROTEIN"/>
    <property type="match status" value="1"/>
</dbReference>
<reference evidence="3 5" key="2">
    <citation type="submission" date="2024-09" db="EMBL/GenBank/DDBJ databases">
        <title>Description of Labrys sedimenti sp. nov., isolated from a diclofenac-degrading enrichment culture, and genome-based reclassification of Labrys portucalensis as a later heterotypic synonym of Labrys neptuniae.</title>
        <authorList>
            <person name="Tancsics A."/>
            <person name="Csepanyi A."/>
        </authorList>
    </citation>
    <scope>NUCLEOTIDE SEQUENCE [LARGE SCALE GENOMIC DNA]</scope>
    <source>
        <strain evidence="3 5">LMG 23412</strain>
    </source>
</reference>
<organism evidence="3 5">
    <name type="scientific">Labrys neptuniae</name>
    <dbReference type="NCBI Taxonomy" id="376174"/>
    <lineage>
        <taxon>Bacteria</taxon>
        <taxon>Pseudomonadati</taxon>
        <taxon>Pseudomonadota</taxon>
        <taxon>Alphaproteobacteria</taxon>
        <taxon>Hyphomicrobiales</taxon>
        <taxon>Xanthobacteraceae</taxon>
        <taxon>Labrys</taxon>
    </lineage>
</organism>
<comment type="caution">
    <text evidence="3">The sequence shown here is derived from an EMBL/GenBank/DDBJ whole genome shotgun (WGS) entry which is preliminary data.</text>
</comment>